<proteinExistence type="predicted"/>
<sequence length="333" mass="37323">METLNMEIKNTAPVLTNLLQIVESGLLSENIYLTLTDEGSEQSPSGLRINKLGVTEAPLPEILKLLGIRSITLNASHDFTALSKLTVTLPPAEVEQYLWTFFRDETVIAELRSLFSNCRTIAFDDWAAITGASNLWNGLLAEVIRPLGKKDLEFIFYLGDPGNKLSFQVDEAIDLISEFSHHGQVTFALDASEAMKLWMVLNGLNPDTPLEGQTSSDLNKKYFSIFRTMDVSRLLIYSADNAILFSSDQQFVLSRKKVEHHIEISANARQDFIAGFSIGLLKHLDIAQCIALGLIVFGCYGEFNSQPDQQDLSLYIQNWIKDLEKPDSIHLYE</sequence>
<accession>A0A1G8A8S0</accession>
<dbReference type="STRING" id="551996.SAMN05192573_107126"/>
<gene>
    <name evidence="1" type="ORF">SAMN05192573_107126</name>
</gene>
<reference evidence="2" key="1">
    <citation type="submission" date="2016-10" db="EMBL/GenBank/DDBJ databases">
        <authorList>
            <person name="Varghese N."/>
            <person name="Submissions S."/>
        </authorList>
    </citation>
    <scope>NUCLEOTIDE SEQUENCE [LARGE SCALE GENOMIC DNA]</scope>
    <source>
        <strain evidence="2">Gh-67</strain>
    </source>
</reference>
<evidence type="ECO:0000313" key="1">
    <source>
        <dbReference type="EMBL" id="SDH17352.1"/>
    </source>
</evidence>
<dbReference type="RefSeq" id="WP_091168687.1">
    <property type="nucleotide sequence ID" value="NZ_FNCG01000007.1"/>
</dbReference>
<name>A0A1G8A8S0_9SPHI</name>
<keyword evidence="2" id="KW-1185">Reference proteome</keyword>
<dbReference type="EMBL" id="FNCG01000007">
    <property type="protein sequence ID" value="SDH17352.1"/>
    <property type="molecule type" value="Genomic_DNA"/>
</dbReference>
<protein>
    <submittedName>
        <fullName evidence="1">Uncharacterized protein</fullName>
    </submittedName>
</protein>
<dbReference type="Proteomes" id="UP000199705">
    <property type="component" value="Unassembled WGS sequence"/>
</dbReference>
<evidence type="ECO:0000313" key="2">
    <source>
        <dbReference type="Proteomes" id="UP000199705"/>
    </source>
</evidence>
<organism evidence="1 2">
    <name type="scientific">Mucilaginibacter gossypii</name>
    <dbReference type="NCBI Taxonomy" id="551996"/>
    <lineage>
        <taxon>Bacteria</taxon>
        <taxon>Pseudomonadati</taxon>
        <taxon>Bacteroidota</taxon>
        <taxon>Sphingobacteriia</taxon>
        <taxon>Sphingobacteriales</taxon>
        <taxon>Sphingobacteriaceae</taxon>
        <taxon>Mucilaginibacter</taxon>
    </lineage>
</organism>
<dbReference type="AlphaFoldDB" id="A0A1G8A8S0"/>